<dbReference type="OrthoDB" id="336088at2759"/>
<gene>
    <name evidence="2" type="ORF">DIATSA_LOCUS227</name>
</gene>
<sequence>MKEDNLLNAINALSEKFELINKIQIPKLSNELLHLKSVTDCIVKQNECILRKIDEHDVQHKNKKRNLKSSSQSLRKRNINLSSNMKCNEKSDNVPILPVAEKTVRFRPRKRSYVLNRLFHLLNRKLYQTASPRRSV</sequence>
<feature type="region of interest" description="Disordered" evidence="1">
    <location>
        <begin position="60"/>
        <end position="86"/>
    </location>
</feature>
<reference evidence="2" key="2">
    <citation type="submission" date="2022-10" db="EMBL/GenBank/DDBJ databases">
        <authorList>
            <consortium name="ENA_rothamsted_submissions"/>
            <consortium name="culmorum"/>
            <person name="King R."/>
        </authorList>
    </citation>
    <scope>NUCLEOTIDE SEQUENCE</scope>
</reference>
<evidence type="ECO:0000313" key="2">
    <source>
        <dbReference type="EMBL" id="CAG9781923.1"/>
    </source>
</evidence>
<name>A0A9N9N108_9NEOP</name>
<evidence type="ECO:0000313" key="3">
    <source>
        <dbReference type="Proteomes" id="UP001153714"/>
    </source>
</evidence>
<proteinExistence type="predicted"/>
<dbReference type="EMBL" id="OU893332">
    <property type="protein sequence ID" value="CAG9781923.1"/>
    <property type="molecule type" value="Genomic_DNA"/>
</dbReference>
<organism evidence="2 3">
    <name type="scientific">Diatraea saccharalis</name>
    <name type="common">sugarcane borer</name>
    <dbReference type="NCBI Taxonomy" id="40085"/>
    <lineage>
        <taxon>Eukaryota</taxon>
        <taxon>Metazoa</taxon>
        <taxon>Ecdysozoa</taxon>
        <taxon>Arthropoda</taxon>
        <taxon>Hexapoda</taxon>
        <taxon>Insecta</taxon>
        <taxon>Pterygota</taxon>
        <taxon>Neoptera</taxon>
        <taxon>Endopterygota</taxon>
        <taxon>Lepidoptera</taxon>
        <taxon>Glossata</taxon>
        <taxon>Ditrysia</taxon>
        <taxon>Pyraloidea</taxon>
        <taxon>Crambidae</taxon>
        <taxon>Crambinae</taxon>
        <taxon>Diatraea</taxon>
    </lineage>
</organism>
<protein>
    <submittedName>
        <fullName evidence="2">Uncharacterized protein</fullName>
    </submittedName>
</protein>
<reference evidence="2" key="1">
    <citation type="submission" date="2021-12" db="EMBL/GenBank/DDBJ databases">
        <authorList>
            <person name="King R."/>
        </authorList>
    </citation>
    <scope>NUCLEOTIDE SEQUENCE</scope>
</reference>
<feature type="compositionally biased region" description="Polar residues" evidence="1">
    <location>
        <begin position="68"/>
        <end position="86"/>
    </location>
</feature>
<accession>A0A9N9N108</accession>
<dbReference type="Proteomes" id="UP001153714">
    <property type="component" value="Chromosome 1"/>
</dbReference>
<evidence type="ECO:0000256" key="1">
    <source>
        <dbReference type="SAM" id="MobiDB-lite"/>
    </source>
</evidence>
<dbReference type="AlphaFoldDB" id="A0A9N9N108"/>
<keyword evidence="3" id="KW-1185">Reference proteome</keyword>